<feature type="binding site" evidence="12">
    <location>
        <position position="72"/>
    </location>
    <ligand>
        <name>[4Fe-4S] cluster</name>
        <dbReference type="ChEBI" id="CHEBI:49883"/>
        <label>1</label>
    </ligand>
</feature>
<evidence type="ECO:0000256" key="4">
    <source>
        <dbReference type="ARBA" id="ARBA00022723"/>
    </source>
</evidence>
<accession>A0A419EW91</accession>
<comment type="catalytic activity">
    <reaction evidence="12">
        <text>a quinone + NADH + 5 H(+)(in) = a quinol + NAD(+) + 4 H(+)(out)</text>
        <dbReference type="Rhea" id="RHEA:57888"/>
        <dbReference type="ChEBI" id="CHEBI:15378"/>
        <dbReference type="ChEBI" id="CHEBI:24646"/>
        <dbReference type="ChEBI" id="CHEBI:57540"/>
        <dbReference type="ChEBI" id="CHEBI:57945"/>
        <dbReference type="ChEBI" id="CHEBI:132124"/>
    </reaction>
</comment>
<dbReference type="GO" id="GO:0048038">
    <property type="term" value="F:quinone binding"/>
    <property type="evidence" value="ECO:0007669"/>
    <property type="project" value="UniProtKB-KW"/>
</dbReference>
<organism evidence="15 16">
    <name type="scientific">Candidatus Abyssobacteria bacterium SURF_17</name>
    <dbReference type="NCBI Taxonomy" id="2093361"/>
    <lineage>
        <taxon>Bacteria</taxon>
        <taxon>Pseudomonadati</taxon>
        <taxon>Candidatus Hydrogenedentota</taxon>
        <taxon>Candidatus Abyssobacteria</taxon>
    </lineage>
</organism>
<comment type="subcellular location">
    <subcellularLocation>
        <location evidence="12">Cell membrane</location>
        <topology evidence="12">Peripheral membrane protein</topology>
    </subcellularLocation>
</comment>
<feature type="domain" description="4Fe-4S ferredoxin-type" evidence="14">
    <location>
        <begin position="104"/>
        <end position="133"/>
    </location>
</feature>
<keyword evidence="6 12" id="KW-1278">Translocase</keyword>
<dbReference type="SUPFAM" id="SSF54862">
    <property type="entry name" value="4Fe-4S ferredoxins"/>
    <property type="match status" value="1"/>
</dbReference>
<dbReference type="PANTHER" id="PTHR10849:SF24">
    <property type="entry name" value="NADH-QUINONE OXIDOREDUCTASE SUBUNIT I 2"/>
    <property type="match status" value="1"/>
</dbReference>
<evidence type="ECO:0000256" key="1">
    <source>
        <dbReference type="ARBA" id="ARBA00022475"/>
    </source>
</evidence>
<keyword evidence="1 12" id="KW-1003">Cell membrane</keyword>
<dbReference type="NCBIfam" id="TIGR01971">
    <property type="entry name" value="NuoI"/>
    <property type="match status" value="1"/>
</dbReference>
<dbReference type="Proteomes" id="UP000285961">
    <property type="component" value="Unassembled WGS sequence"/>
</dbReference>
<reference evidence="15 16" key="1">
    <citation type="journal article" date="2017" name="ISME J.">
        <title>Energy and carbon metabolisms in a deep terrestrial subsurface fluid microbial community.</title>
        <authorList>
            <person name="Momper L."/>
            <person name="Jungbluth S.P."/>
            <person name="Lee M.D."/>
            <person name="Amend J.P."/>
        </authorList>
    </citation>
    <scope>NUCLEOTIDE SEQUENCE [LARGE SCALE GENOMIC DNA]</scope>
    <source>
        <strain evidence="15">SURF_17</strain>
    </source>
</reference>
<dbReference type="InterPro" id="IPR017896">
    <property type="entry name" value="4Fe4S_Fe-S-bd"/>
</dbReference>
<feature type="binding site" evidence="12">
    <location>
        <position position="82"/>
    </location>
    <ligand>
        <name>[4Fe-4S] cluster</name>
        <dbReference type="ChEBI" id="CHEBI:49883"/>
        <label>2</label>
    </ligand>
</feature>
<keyword evidence="8 12" id="KW-0411">Iron-sulfur</keyword>
<feature type="binding site" evidence="12">
    <location>
        <position position="78"/>
    </location>
    <ligand>
        <name>[4Fe-4S] cluster</name>
        <dbReference type="ChEBI" id="CHEBI:49883"/>
        <label>1</label>
    </ligand>
</feature>
<dbReference type="PROSITE" id="PS00198">
    <property type="entry name" value="4FE4S_FER_1"/>
    <property type="match status" value="1"/>
</dbReference>
<evidence type="ECO:0000256" key="8">
    <source>
        <dbReference type="ARBA" id="ARBA00023014"/>
    </source>
</evidence>
<proteinExistence type="inferred from homology"/>
<dbReference type="EC" id="7.1.1.-" evidence="12"/>
<dbReference type="GO" id="GO:0005886">
    <property type="term" value="C:plasma membrane"/>
    <property type="evidence" value="ECO:0007669"/>
    <property type="project" value="UniProtKB-SubCell"/>
</dbReference>
<dbReference type="Gene3D" id="3.30.70.3270">
    <property type="match status" value="1"/>
</dbReference>
<name>A0A419EW91_9BACT</name>
<dbReference type="InterPro" id="IPR010226">
    <property type="entry name" value="NADH_quinone_OxRdtase_chainI"/>
</dbReference>
<feature type="binding site" evidence="12">
    <location>
        <position position="75"/>
    </location>
    <ligand>
        <name>[4Fe-4S] cluster</name>
        <dbReference type="ChEBI" id="CHEBI:49883"/>
        <label>1</label>
    </ligand>
</feature>
<comment type="similarity">
    <text evidence="12 13">Belongs to the complex I 23 kDa subunit family.</text>
</comment>
<dbReference type="PROSITE" id="PS51379">
    <property type="entry name" value="4FE4S_FER_2"/>
    <property type="match status" value="2"/>
</dbReference>
<keyword evidence="9 12" id="KW-0520">NAD</keyword>
<evidence type="ECO:0000256" key="13">
    <source>
        <dbReference type="RuleBase" id="RU004412"/>
    </source>
</evidence>
<feature type="binding site" evidence="12">
    <location>
        <position position="123"/>
    </location>
    <ligand>
        <name>[4Fe-4S] cluster</name>
        <dbReference type="ChEBI" id="CHEBI:49883"/>
        <label>1</label>
    </ligand>
</feature>
<evidence type="ECO:0000256" key="12">
    <source>
        <dbReference type="HAMAP-Rule" id="MF_01351"/>
    </source>
</evidence>
<keyword evidence="5" id="KW-0677">Repeat</keyword>
<keyword evidence="10 12" id="KW-0830">Ubiquinone</keyword>
<dbReference type="AlphaFoldDB" id="A0A419EW91"/>
<protein>
    <recommendedName>
        <fullName evidence="12">NADH-quinone oxidoreductase subunit I</fullName>
        <ecNumber evidence="12">7.1.1.-</ecNumber>
    </recommendedName>
    <alternativeName>
        <fullName evidence="12">NADH dehydrogenase I subunit I</fullName>
    </alternativeName>
    <alternativeName>
        <fullName evidence="12">NDH-1 subunit I</fullName>
    </alternativeName>
</protein>
<evidence type="ECO:0000256" key="5">
    <source>
        <dbReference type="ARBA" id="ARBA00022737"/>
    </source>
</evidence>
<evidence type="ECO:0000313" key="15">
    <source>
        <dbReference type="EMBL" id="RJP68750.1"/>
    </source>
</evidence>
<keyword evidence="3 12" id="KW-0874">Quinone</keyword>
<dbReference type="HAMAP" id="MF_01351">
    <property type="entry name" value="NDH1_NuoI"/>
    <property type="match status" value="1"/>
</dbReference>
<dbReference type="PANTHER" id="PTHR10849">
    <property type="entry name" value="NADH DEHYDROGENASE UBIQUINONE IRON-SULFUR PROTEIN 8, MITOCHONDRIAL"/>
    <property type="match status" value="1"/>
</dbReference>
<feature type="binding site" evidence="12">
    <location>
        <position position="119"/>
    </location>
    <ligand>
        <name>[4Fe-4S] cluster</name>
        <dbReference type="ChEBI" id="CHEBI:49883"/>
        <label>2</label>
    </ligand>
</feature>
<sequence length="156" mass="18174">MAIKTKLNFWERLYFPEIFRGIAITSRHFFRNLSNPFKNPVTIRYPDQKRFIHPRWRGRHRLMERNDGSPRCVACMCCATVCPARCITIMPGEHPDPAIMKYPISFDIDMTRCIFCGYCVEACPVDAIRMDSGIVSVVDYSRDSLQFQKEVLLKTS</sequence>
<feature type="binding site" evidence="12">
    <location>
        <position position="116"/>
    </location>
    <ligand>
        <name>[4Fe-4S] cluster</name>
        <dbReference type="ChEBI" id="CHEBI:49883"/>
        <label>2</label>
    </ligand>
</feature>
<evidence type="ECO:0000259" key="14">
    <source>
        <dbReference type="PROSITE" id="PS51379"/>
    </source>
</evidence>
<evidence type="ECO:0000256" key="10">
    <source>
        <dbReference type="ARBA" id="ARBA00023075"/>
    </source>
</evidence>
<feature type="domain" description="4Fe-4S ferredoxin-type" evidence="14">
    <location>
        <begin position="61"/>
        <end position="92"/>
    </location>
</feature>
<comment type="caution">
    <text evidence="15">The sequence shown here is derived from an EMBL/GenBank/DDBJ whole genome shotgun (WGS) entry which is preliminary data.</text>
</comment>
<keyword evidence="4 12" id="KW-0479">Metal-binding</keyword>
<evidence type="ECO:0000313" key="16">
    <source>
        <dbReference type="Proteomes" id="UP000285961"/>
    </source>
</evidence>
<comment type="subunit">
    <text evidence="12">NDH-1 is composed of 14 different subunits. Subunits NuoA, H, J, K, L, M, N constitute the membrane sector of the complex.</text>
</comment>
<comment type="function">
    <text evidence="12">NDH-1 shuttles electrons from NADH, via FMN and iron-sulfur (Fe-S) centers, to quinones in the respiratory chain. The immediate electron acceptor for the enzyme in this species is believed to be ubiquinone. Couples the redox reaction to proton translocation (for every two electrons transferred, four hydrogen ions are translocated across the cytoplasmic membrane), and thus conserves the redox energy in a proton gradient.</text>
</comment>
<dbReference type="GO" id="GO:0005506">
    <property type="term" value="F:iron ion binding"/>
    <property type="evidence" value="ECO:0007669"/>
    <property type="project" value="UniProtKB-UniRule"/>
</dbReference>
<evidence type="ECO:0000256" key="3">
    <source>
        <dbReference type="ARBA" id="ARBA00022719"/>
    </source>
</evidence>
<dbReference type="GO" id="GO:0051539">
    <property type="term" value="F:4 iron, 4 sulfur cluster binding"/>
    <property type="evidence" value="ECO:0007669"/>
    <property type="project" value="UniProtKB-KW"/>
</dbReference>
<keyword evidence="2 12" id="KW-0004">4Fe-4S</keyword>
<evidence type="ECO:0000256" key="2">
    <source>
        <dbReference type="ARBA" id="ARBA00022485"/>
    </source>
</evidence>
<evidence type="ECO:0000256" key="7">
    <source>
        <dbReference type="ARBA" id="ARBA00023004"/>
    </source>
</evidence>
<dbReference type="InterPro" id="IPR017900">
    <property type="entry name" value="4Fe4S_Fe_S_CS"/>
</dbReference>
<dbReference type="EMBL" id="QZKI01000089">
    <property type="protein sequence ID" value="RJP68750.1"/>
    <property type="molecule type" value="Genomic_DNA"/>
</dbReference>
<dbReference type="Pfam" id="PF00037">
    <property type="entry name" value="Fer4"/>
    <property type="match status" value="1"/>
</dbReference>
<comment type="cofactor">
    <cofactor evidence="12 13">
        <name>[4Fe-4S] cluster</name>
        <dbReference type="ChEBI" id="CHEBI:49883"/>
    </cofactor>
    <text evidence="12 13">Binds 2 [4Fe-4S] clusters per subunit.</text>
</comment>
<keyword evidence="11 12" id="KW-0472">Membrane</keyword>
<feature type="binding site" evidence="12">
    <location>
        <position position="113"/>
    </location>
    <ligand>
        <name>[4Fe-4S] cluster</name>
        <dbReference type="ChEBI" id="CHEBI:49883"/>
        <label>2</label>
    </ligand>
</feature>
<gene>
    <name evidence="12" type="primary">nuoI</name>
    <name evidence="15" type="ORF">C4532_12300</name>
</gene>
<dbReference type="GO" id="GO:0050136">
    <property type="term" value="F:NADH dehydrogenase (quinone) (non-electrogenic) activity"/>
    <property type="evidence" value="ECO:0007669"/>
    <property type="project" value="UniProtKB-UniRule"/>
</dbReference>
<evidence type="ECO:0000256" key="11">
    <source>
        <dbReference type="ARBA" id="ARBA00023136"/>
    </source>
</evidence>
<evidence type="ECO:0000256" key="9">
    <source>
        <dbReference type="ARBA" id="ARBA00023027"/>
    </source>
</evidence>
<keyword evidence="7 12" id="KW-0408">Iron</keyword>
<evidence type="ECO:0000256" key="6">
    <source>
        <dbReference type="ARBA" id="ARBA00022967"/>
    </source>
</evidence>